<evidence type="ECO:0000313" key="2">
    <source>
        <dbReference type="Proteomes" id="UP001314170"/>
    </source>
</evidence>
<evidence type="ECO:0000313" key="1">
    <source>
        <dbReference type="EMBL" id="CAK7322934.1"/>
    </source>
</evidence>
<proteinExistence type="predicted"/>
<reference evidence="1 2" key="1">
    <citation type="submission" date="2024-01" db="EMBL/GenBank/DDBJ databases">
        <authorList>
            <person name="Waweru B."/>
        </authorList>
    </citation>
    <scope>NUCLEOTIDE SEQUENCE [LARGE SCALE GENOMIC DNA]</scope>
</reference>
<dbReference type="AlphaFoldDB" id="A0AAV1QQE2"/>
<gene>
    <name evidence="1" type="ORF">DCAF_LOCUS548</name>
</gene>
<protein>
    <submittedName>
        <fullName evidence="1">Uncharacterized protein</fullName>
    </submittedName>
</protein>
<organism evidence="1 2">
    <name type="scientific">Dovyalis caffra</name>
    <dbReference type="NCBI Taxonomy" id="77055"/>
    <lineage>
        <taxon>Eukaryota</taxon>
        <taxon>Viridiplantae</taxon>
        <taxon>Streptophyta</taxon>
        <taxon>Embryophyta</taxon>
        <taxon>Tracheophyta</taxon>
        <taxon>Spermatophyta</taxon>
        <taxon>Magnoliopsida</taxon>
        <taxon>eudicotyledons</taxon>
        <taxon>Gunneridae</taxon>
        <taxon>Pentapetalae</taxon>
        <taxon>rosids</taxon>
        <taxon>fabids</taxon>
        <taxon>Malpighiales</taxon>
        <taxon>Salicaceae</taxon>
        <taxon>Flacourtieae</taxon>
        <taxon>Dovyalis</taxon>
    </lineage>
</organism>
<sequence length="53" mass="6071">CVHPFTADVVVDLDLDIYKMVSMRSASREQERTTIEHLLQPTIDSLKIITLNN</sequence>
<feature type="non-terminal residue" evidence="1">
    <location>
        <position position="1"/>
    </location>
</feature>
<dbReference type="Proteomes" id="UP001314170">
    <property type="component" value="Unassembled WGS sequence"/>
</dbReference>
<comment type="caution">
    <text evidence="1">The sequence shown here is derived from an EMBL/GenBank/DDBJ whole genome shotgun (WGS) entry which is preliminary data.</text>
</comment>
<keyword evidence="2" id="KW-1185">Reference proteome</keyword>
<dbReference type="EMBL" id="CAWUPB010000030">
    <property type="protein sequence ID" value="CAK7322934.1"/>
    <property type="molecule type" value="Genomic_DNA"/>
</dbReference>
<name>A0AAV1QQE2_9ROSI</name>
<accession>A0AAV1QQE2</accession>